<dbReference type="PIRSF" id="PIRSF005384">
    <property type="entry name" value="RpiB_LacA_B"/>
    <property type="match status" value="1"/>
</dbReference>
<protein>
    <submittedName>
        <fullName evidence="4">Ribose-5-phosphate isomerase</fullName>
    </submittedName>
</protein>
<dbReference type="EMBL" id="BJZK01000029">
    <property type="protein sequence ID" value="GEO72888.1"/>
    <property type="molecule type" value="Genomic_DNA"/>
</dbReference>
<evidence type="ECO:0000256" key="3">
    <source>
        <dbReference type="ARBA" id="ARBA00023235"/>
    </source>
</evidence>
<keyword evidence="3 4" id="KW-0413">Isomerase</keyword>
<comment type="caution">
    <text evidence="4">The sequence shown here is derived from an EMBL/GenBank/DDBJ whole genome shotgun (WGS) entry which is preliminary data.</text>
</comment>
<comment type="similarity">
    <text evidence="1">Belongs to the LacAB/RpiB family.</text>
</comment>
<dbReference type="NCBIfam" id="TIGR00689">
    <property type="entry name" value="rpiB_lacA_lacB"/>
    <property type="match status" value="1"/>
</dbReference>
<evidence type="ECO:0000313" key="5">
    <source>
        <dbReference type="Proteomes" id="UP000321794"/>
    </source>
</evidence>
<reference evidence="4 5" key="1">
    <citation type="submission" date="2019-07" db="EMBL/GenBank/DDBJ databases">
        <title>Whole genome shotgun sequence of Lactobacillus zymae NBRC 107157.</title>
        <authorList>
            <person name="Hosoyama A."/>
            <person name="Uohara A."/>
            <person name="Ohji S."/>
            <person name="Ichikawa N."/>
        </authorList>
    </citation>
    <scope>NUCLEOTIDE SEQUENCE [LARGE SCALE GENOMIC DNA]</scope>
    <source>
        <strain evidence="4 5">NBRC 107157</strain>
    </source>
</reference>
<proteinExistence type="inferred from homology"/>
<accession>A0ABQ0X5Y9</accession>
<dbReference type="SUPFAM" id="SSF89623">
    <property type="entry name" value="Ribose/Galactose isomerase RpiB/AlsB"/>
    <property type="match status" value="1"/>
</dbReference>
<name>A0ABQ0X5Y9_9LACO</name>
<organism evidence="4 5">
    <name type="scientific">Levilactobacillus zymae</name>
    <dbReference type="NCBI Taxonomy" id="267363"/>
    <lineage>
        <taxon>Bacteria</taxon>
        <taxon>Bacillati</taxon>
        <taxon>Bacillota</taxon>
        <taxon>Bacilli</taxon>
        <taxon>Lactobacillales</taxon>
        <taxon>Lactobacillaceae</taxon>
        <taxon>Levilactobacillus</taxon>
    </lineage>
</organism>
<evidence type="ECO:0000256" key="1">
    <source>
        <dbReference type="ARBA" id="ARBA00008754"/>
    </source>
</evidence>
<dbReference type="InterPro" id="IPR036569">
    <property type="entry name" value="RpiB_LacA_LacB_sf"/>
</dbReference>
<keyword evidence="5" id="KW-1185">Reference proteome</keyword>
<dbReference type="Gene3D" id="3.40.1400.10">
    <property type="entry name" value="Sugar-phosphate isomerase, RpiB/LacA/LacB"/>
    <property type="match status" value="1"/>
</dbReference>
<gene>
    <name evidence="4" type="ORF">LZY01_20560</name>
</gene>
<evidence type="ECO:0000256" key="2">
    <source>
        <dbReference type="ARBA" id="ARBA00022736"/>
    </source>
</evidence>
<dbReference type="PANTHER" id="PTHR30345:SF0">
    <property type="entry name" value="DNA DAMAGE-REPAIR_TOLERATION PROTEIN DRT102"/>
    <property type="match status" value="1"/>
</dbReference>
<evidence type="ECO:0000313" key="4">
    <source>
        <dbReference type="EMBL" id="GEO72888.1"/>
    </source>
</evidence>
<dbReference type="RefSeq" id="WP_057730412.1">
    <property type="nucleotide sequence ID" value="NZ_BJZK01000029.1"/>
</dbReference>
<keyword evidence="2" id="KW-0423">Lactose metabolism</keyword>
<dbReference type="GO" id="GO:0016853">
    <property type="term" value="F:isomerase activity"/>
    <property type="evidence" value="ECO:0007669"/>
    <property type="project" value="UniProtKB-KW"/>
</dbReference>
<dbReference type="InterPro" id="IPR003500">
    <property type="entry name" value="RpiB_LacA_LacB"/>
</dbReference>
<sequence>MIKVIVGADRLGAELKDQVRRHLLAQGIIVQDVTPDNDFAYFRAGYEVGRGVVSGEFKRGFIFGSTGMGESIMANKYSGVYCALCESAESARLARELNNANVLALGSRLVTPELANQMVDLFMTTPFNQDAAAEPNLDVNFAHAQATERQIATEQQKNSTN</sequence>
<dbReference type="PANTHER" id="PTHR30345">
    <property type="entry name" value="RIBOSE-5-PHOSPHATE ISOMERASE B"/>
    <property type="match status" value="1"/>
</dbReference>
<dbReference type="Proteomes" id="UP000321794">
    <property type="component" value="Unassembled WGS sequence"/>
</dbReference>
<dbReference type="Pfam" id="PF02502">
    <property type="entry name" value="LacAB_rpiB"/>
    <property type="match status" value="1"/>
</dbReference>